<evidence type="ECO:0000256" key="1">
    <source>
        <dbReference type="SAM" id="MobiDB-lite"/>
    </source>
</evidence>
<feature type="compositionally biased region" description="Low complexity" evidence="1">
    <location>
        <begin position="49"/>
        <end position="67"/>
    </location>
</feature>
<gene>
    <name evidence="2" type="ORF">Val02_75740</name>
</gene>
<comment type="caution">
    <text evidence="2">The sequence shown here is derived from an EMBL/GenBank/DDBJ whole genome shotgun (WGS) entry which is preliminary data.</text>
</comment>
<name>A0A8J3YUE8_9ACTN</name>
<dbReference type="Proteomes" id="UP000619260">
    <property type="component" value="Unassembled WGS sequence"/>
</dbReference>
<protein>
    <submittedName>
        <fullName evidence="2">Uncharacterized protein</fullName>
    </submittedName>
</protein>
<organism evidence="2 3">
    <name type="scientific">Virgisporangium aliadipatigenens</name>
    <dbReference type="NCBI Taxonomy" id="741659"/>
    <lineage>
        <taxon>Bacteria</taxon>
        <taxon>Bacillati</taxon>
        <taxon>Actinomycetota</taxon>
        <taxon>Actinomycetes</taxon>
        <taxon>Micromonosporales</taxon>
        <taxon>Micromonosporaceae</taxon>
        <taxon>Virgisporangium</taxon>
    </lineage>
</organism>
<dbReference type="RefSeq" id="WP_203904115.1">
    <property type="nucleotide sequence ID" value="NZ_BOPF01000038.1"/>
</dbReference>
<accession>A0A8J3YUE8</accession>
<feature type="region of interest" description="Disordered" evidence="1">
    <location>
        <begin position="46"/>
        <end position="67"/>
    </location>
</feature>
<proteinExistence type="predicted"/>
<keyword evidence="3" id="KW-1185">Reference proteome</keyword>
<sequence>MPVDTLSLVALGHDRSPAVRIGLRAVFAVGLLALGSGVSACTGNGPPDSTAGSAPASSVASAAAARSPHPVSKTACDVYYNGLAKAQSVPTRQALAEQVAAAVQGSPDADLVADVAGLWSAALDTTTWQNQARLVTLSCWATGWRSPG</sequence>
<reference evidence="2" key="1">
    <citation type="submission" date="2021-01" db="EMBL/GenBank/DDBJ databases">
        <title>Whole genome shotgun sequence of Virgisporangium aliadipatigenens NBRC 105644.</title>
        <authorList>
            <person name="Komaki H."/>
            <person name="Tamura T."/>
        </authorList>
    </citation>
    <scope>NUCLEOTIDE SEQUENCE</scope>
    <source>
        <strain evidence="2">NBRC 105644</strain>
    </source>
</reference>
<dbReference type="EMBL" id="BOPF01000038">
    <property type="protein sequence ID" value="GIJ50688.1"/>
    <property type="molecule type" value="Genomic_DNA"/>
</dbReference>
<dbReference type="AlphaFoldDB" id="A0A8J3YUE8"/>
<evidence type="ECO:0000313" key="2">
    <source>
        <dbReference type="EMBL" id="GIJ50688.1"/>
    </source>
</evidence>
<evidence type="ECO:0000313" key="3">
    <source>
        <dbReference type="Proteomes" id="UP000619260"/>
    </source>
</evidence>